<evidence type="ECO:0000256" key="2">
    <source>
        <dbReference type="ARBA" id="ARBA00022898"/>
    </source>
</evidence>
<accession>A0ABW2NT89</accession>
<organism evidence="5 6">
    <name type="scientific">Fictibacillus iocasae</name>
    <dbReference type="NCBI Taxonomy" id="2715437"/>
    <lineage>
        <taxon>Bacteria</taxon>
        <taxon>Bacillati</taxon>
        <taxon>Bacillota</taxon>
        <taxon>Bacilli</taxon>
        <taxon>Bacillales</taxon>
        <taxon>Fictibacillaceae</taxon>
        <taxon>Fictibacillus</taxon>
    </lineage>
</organism>
<proteinExistence type="predicted"/>
<evidence type="ECO:0000313" key="6">
    <source>
        <dbReference type="Proteomes" id="UP001596549"/>
    </source>
</evidence>
<dbReference type="Gene3D" id="3.20.20.10">
    <property type="entry name" value="Alanine racemase"/>
    <property type="match status" value="1"/>
</dbReference>
<evidence type="ECO:0000313" key="5">
    <source>
        <dbReference type="EMBL" id="MFC7372791.1"/>
    </source>
</evidence>
<comment type="cofactor">
    <cofactor evidence="1">
        <name>pyridoxal 5'-phosphate</name>
        <dbReference type="ChEBI" id="CHEBI:597326"/>
    </cofactor>
</comment>
<dbReference type="SUPFAM" id="SSF51419">
    <property type="entry name" value="PLP-binding barrel"/>
    <property type="match status" value="1"/>
</dbReference>
<keyword evidence="3" id="KW-0413">Isomerase</keyword>
<name>A0ABW2NT89_9BACL</name>
<dbReference type="InterPro" id="IPR000821">
    <property type="entry name" value="Ala_racemase"/>
</dbReference>
<dbReference type="PANTHER" id="PTHR30511">
    <property type="entry name" value="ALANINE RACEMASE"/>
    <property type="match status" value="1"/>
</dbReference>
<gene>
    <name evidence="5" type="ORF">ACFQPF_14075</name>
</gene>
<comment type="caution">
    <text evidence="5">The sequence shown here is derived from an EMBL/GenBank/DDBJ whole genome shotgun (WGS) entry which is preliminary data.</text>
</comment>
<reference evidence="6" key="1">
    <citation type="journal article" date="2019" name="Int. J. Syst. Evol. Microbiol.">
        <title>The Global Catalogue of Microorganisms (GCM) 10K type strain sequencing project: providing services to taxonomists for standard genome sequencing and annotation.</title>
        <authorList>
            <consortium name="The Broad Institute Genomics Platform"/>
            <consortium name="The Broad Institute Genome Sequencing Center for Infectious Disease"/>
            <person name="Wu L."/>
            <person name="Ma J."/>
        </authorList>
    </citation>
    <scope>NUCLEOTIDE SEQUENCE [LARGE SCALE GENOMIC DNA]</scope>
    <source>
        <strain evidence="6">NBRC 106396</strain>
    </source>
</reference>
<dbReference type="InterPro" id="IPR029066">
    <property type="entry name" value="PLP-binding_barrel"/>
</dbReference>
<feature type="domain" description="Alanine racemase N-terminal" evidence="4">
    <location>
        <begin position="7"/>
        <end position="225"/>
    </location>
</feature>
<dbReference type="Pfam" id="PF01168">
    <property type="entry name" value="Ala_racemase_N"/>
    <property type="match status" value="1"/>
</dbReference>
<evidence type="ECO:0000259" key="4">
    <source>
        <dbReference type="Pfam" id="PF01168"/>
    </source>
</evidence>
<keyword evidence="6" id="KW-1185">Reference proteome</keyword>
<dbReference type="CDD" id="cd06815">
    <property type="entry name" value="PLPDE_III_AR_like_1"/>
    <property type="match status" value="1"/>
</dbReference>
<evidence type="ECO:0000256" key="1">
    <source>
        <dbReference type="ARBA" id="ARBA00001933"/>
    </source>
</evidence>
<sequence length="365" mass="39163">MYPVISVNLSKLVHNALWINKLCHAKGIEPYIVTKGIGADMDVIEALFSAGITKFADSRLQNLKKIRQAFGSHVSLMMIRTPLLSEAEETAAICDVSLNSEWRTLAALGKAAAAFGVEHRVILMAEMGDLREGVLPESLPELAVFAHSTKGITCEGIGANFTCFSGVIPTEQTMKNVSDLVAKVEAETMIEMPVLSGGNSSTLPLLLQNKPLGRVNQLRIGEAVWLGKETAYGTPISGLYQDAFTLSAEIIEIQTKPTLPRGLIGVDAFGRTPEFHDRGDRLRAIVAIGRQDIDIDSLAPIGINAHVLGGSSDHLILDITDAAPLNVGDTVDFSLGYGALQSGMLSPFIKKKLSYDSVIQKAIAL</sequence>
<evidence type="ECO:0000256" key="3">
    <source>
        <dbReference type="ARBA" id="ARBA00023235"/>
    </source>
</evidence>
<protein>
    <submittedName>
        <fullName evidence="5">Alanine/ornithine racemase family PLP-dependent enzyme</fullName>
    </submittedName>
</protein>
<keyword evidence="2" id="KW-0663">Pyridoxal phosphate</keyword>
<dbReference type="PANTHER" id="PTHR30511:SF3">
    <property type="entry name" value="LYSINE RACEMASE"/>
    <property type="match status" value="1"/>
</dbReference>
<dbReference type="EMBL" id="JBHTCP010000047">
    <property type="protein sequence ID" value="MFC7372791.1"/>
    <property type="molecule type" value="Genomic_DNA"/>
</dbReference>
<dbReference type="RefSeq" id="WP_379750357.1">
    <property type="nucleotide sequence ID" value="NZ_JBHTCP010000047.1"/>
</dbReference>
<dbReference type="InterPro" id="IPR001608">
    <property type="entry name" value="Ala_racemase_N"/>
</dbReference>
<dbReference type="Proteomes" id="UP001596549">
    <property type="component" value="Unassembled WGS sequence"/>
</dbReference>